<name>A0A5B7ZZW1_9BACT</name>
<dbReference type="SUPFAM" id="SSF51338">
    <property type="entry name" value="Composite domain of metallo-dependent hydrolases"/>
    <property type="match status" value="1"/>
</dbReference>
<dbReference type="Pfam" id="PF22643">
    <property type="entry name" value="NagA_N"/>
    <property type="match status" value="1"/>
</dbReference>
<dbReference type="InterPro" id="IPR003764">
    <property type="entry name" value="GlcNAc_6-P_deAcase"/>
</dbReference>
<dbReference type="PANTHER" id="PTHR11113:SF14">
    <property type="entry name" value="N-ACETYLGLUCOSAMINE-6-PHOSPHATE DEACETYLASE"/>
    <property type="match status" value="1"/>
</dbReference>
<feature type="binding site" evidence="7">
    <location>
        <begin position="342"/>
        <end position="344"/>
    </location>
    <ligand>
        <name>substrate</name>
    </ligand>
</feature>
<feature type="binding site" evidence="7">
    <location>
        <position position="294"/>
    </location>
    <ligand>
        <name>substrate</name>
    </ligand>
</feature>
<dbReference type="AlphaFoldDB" id="A0A5B7ZZW1"/>
<protein>
    <submittedName>
        <fullName evidence="10">N-acetylglucosamine-6-phosphate deacetylase</fullName>
        <ecNumber evidence="10">3.5.1.25</ecNumber>
    </submittedName>
</protein>
<proteinExistence type="inferred from homology"/>
<evidence type="ECO:0000313" key="10">
    <source>
        <dbReference type="EMBL" id="QDA59412.1"/>
    </source>
</evidence>
<feature type="binding site" evidence="7">
    <location>
        <position position="184"/>
    </location>
    <ligand>
        <name>substrate</name>
    </ligand>
</feature>
<dbReference type="EMBL" id="CP040896">
    <property type="protein sequence ID" value="QDA59412.1"/>
    <property type="molecule type" value="Genomic_DNA"/>
</dbReference>
<keyword evidence="3 5" id="KW-0378">Hydrolase</keyword>
<keyword evidence="11" id="KW-1185">Reference proteome</keyword>
<reference evidence="10 11" key="1">
    <citation type="submission" date="2019-06" db="EMBL/GenBank/DDBJ databases">
        <authorList>
            <person name="Srinivasan S."/>
        </authorList>
    </citation>
    <scope>NUCLEOTIDE SEQUENCE [LARGE SCALE GENOMIC DNA]</scope>
    <source>
        <strain evidence="10 11">17J68-5</strain>
    </source>
</reference>
<feature type="binding site" evidence="7">
    <location>
        <begin position="262"/>
        <end position="263"/>
    </location>
    <ligand>
        <name>substrate</name>
    </ligand>
</feature>
<dbReference type="SUPFAM" id="SSF51556">
    <property type="entry name" value="Metallo-dependent hydrolases"/>
    <property type="match status" value="1"/>
</dbReference>
<evidence type="ECO:0000256" key="4">
    <source>
        <dbReference type="ARBA" id="ARBA00023277"/>
    </source>
</evidence>
<evidence type="ECO:0000256" key="5">
    <source>
        <dbReference type="PIRNR" id="PIRNR038994"/>
    </source>
</evidence>
<feature type="active site" description="Proton donor/acceptor" evidence="6">
    <location>
        <position position="316"/>
    </location>
</feature>
<feature type="binding site" evidence="8">
    <location>
        <position position="259"/>
    </location>
    <ligand>
        <name>Zn(2+)</name>
        <dbReference type="ChEBI" id="CHEBI:29105"/>
    </ligand>
</feature>
<dbReference type="GO" id="GO:0006046">
    <property type="term" value="P:N-acetylglucosamine catabolic process"/>
    <property type="evidence" value="ECO:0007669"/>
    <property type="project" value="TreeGrafter"/>
</dbReference>
<dbReference type="PANTHER" id="PTHR11113">
    <property type="entry name" value="N-ACETYLGLUCOSAMINE-6-PHOSPHATE DEACETYLASE"/>
    <property type="match status" value="1"/>
</dbReference>
<evidence type="ECO:0000256" key="3">
    <source>
        <dbReference type="ARBA" id="ARBA00022801"/>
    </source>
</evidence>
<dbReference type="GO" id="GO:0008448">
    <property type="term" value="F:N-acetylglucosamine-6-phosphate deacetylase activity"/>
    <property type="evidence" value="ECO:0007669"/>
    <property type="project" value="UniProtKB-EC"/>
</dbReference>
<comment type="cofactor">
    <cofactor evidence="8">
        <name>a divalent metal cation</name>
        <dbReference type="ChEBI" id="CHEBI:60240"/>
    </cofactor>
    <text evidence="8">Binds 1 divalent metal cation per subunit.</text>
</comment>
<dbReference type="InterPro" id="IPR006680">
    <property type="entry name" value="Amidohydro-rel"/>
</dbReference>
<evidence type="ECO:0000313" key="11">
    <source>
        <dbReference type="Proteomes" id="UP000305398"/>
    </source>
</evidence>
<dbReference type="EC" id="3.5.1.25" evidence="10"/>
<feature type="binding site" evidence="7">
    <location>
        <position position="270"/>
    </location>
    <ligand>
        <name>substrate</name>
    </ligand>
</feature>
<evidence type="ECO:0000256" key="7">
    <source>
        <dbReference type="PIRSR" id="PIRSR038994-2"/>
    </source>
</evidence>
<dbReference type="GO" id="GO:0046872">
    <property type="term" value="F:metal ion binding"/>
    <property type="evidence" value="ECO:0007669"/>
    <property type="project" value="UniProtKB-KW"/>
</dbReference>
<dbReference type="InterPro" id="IPR011059">
    <property type="entry name" value="Metal-dep_hydrolase_composite"/>
</dbReference>
<sequence>MNAKGAVLNHGVKQLRIARKEYTARQRRSFGPDRLRILPTLRFRMRHALTNCTLYTGTAVLPQHALLLRDERIEAVLPSTDLPADIPRTDAHGLNVAPGLIDLQIYGGGGMLFSVEPTVEVLARLQQAILRQGTTRFLATMPTNSPAMMRAALEAANAFRQQSPYGLLGIHLEGPYINPIKKGAHQAEFIKAPTTSEVTDLLNLSQGALRIMTMAPEVATPEVVQLLREAGVVLSAGHSDATYAQATAGFRQGFTAATHLFNAMSPLGSREPGMVGAVYDAESAHASIIADGQHCDFAAIRISKKIMGERLFLITDAVEESTQGAYRFRRNGERFVDELGTLAGSALTLMQAVQNCVQHVGLPLAESLRMATLYPARVIHQDHELGLLQAHYLADLCLFDDAFAVKGTMLQGDLQWH</sequence>
<evidence type="ECO:0000256" key="2">
    <source>
        <dbReference type="ARBA" id="ARBA00022723"/>
    </source>
</evidence>
<dbReference type="PIRSF" id="PIRSF038994">
    <property type="entry name" value="NagA"/>
    <property type="match status" value="1"/>
</dbReference>
<evidence type="ECO:0000256" key="1">
    <source>
        <dbReference type="ARBA" id="ARBA00010716"/>
    </source>
</evidence>
<evidence type="ECO:0000256" key="8">
    <source>
        <dbReference type="PIRSR" id="PIRSR038994-3"/>
    </source>
</evidence>
<comment type="similarity">
    <text evidence="1 5">Belongs to the metallo-dependent hydrolases superfamily. NagA family.</text>
</comment>
<dbReference type="CDD" id="cd00854">
    <property type="entry name" value="NagA"/>
    <property type="match status" value="1"/>
</dbReference>
<evidence type="ECO:0000256" key="6">
    <source>
        <dbReference type="PIRSR" id="PIRSR038994-1"/>
    </source>
</evidence>
<dbReference type="KEGG" id="hyj:FHG12_04525"/>
<dbReference type="OrthoDB" id="9776488at2"/>
<feature type="binding site" evidence="8">
    <location>
        <position position="238"/>
    </location>
    <ligand>
        <name>Zn(2+)</name>
        <dbReference type="ChEBI" id="CHEBI:29105"/>
    </ligand>
</feature>
<dbReference type="InterPro" id="IPR032466">
    <property type="entry name" value="Metal_Hydrolase"/>
</dbReference>
<dbReference type="Gene3D" id="2.30.40.10">
    <property type="entry name" value="Urease, subunit C, domain 1"/>
    <property type="match status" value="1"/>
</dbReference>
<gene>
    <name evidence="10" type="primary">nagA</name>
    <name evidence="10" type="ORF">FHG12_04525</name>
</gene>
<feature type="domain" description="Amidohydrolase-related" evidence="9">
    <location>
        <begin position="96"/>
        <end position="413"/>
    </location>
</feature>
<dbReference type="NCBIfam" id="TIGR00221">
    <property type="entry name" value="nagA"/>
    <property type="match status" value="1"/>
</dbReference>
<evidence type="ECO:0000259" key="9">
    <source>
        <dbReference type="Pfam" id="PF01979"/>
    </source>
</evidence>
<keyword evidence="2 8" id="KW-0479">Metal-binding</keyword>
<keyword evidence="4 5" id="KW-0119">Carbohydrate metabolism</keyword>
<feature type="binding site" evidence="8">
    <location>
        <position position="173"/>
    </location>
    <ligand>
        <name>Zn(2+)</name>
        <dbReference type="ChEBI" id="CHEBI:29105"/>
    </ligand>
</feature>
<dbReference type="Pfam" id="PF01979">
    <property type="entry name" value="Amidohydro_1"/>
    <property type="match status" value="1"/>
</dbReference>
<organism evidence="10 11">
    <name type="scientific">Hymenobacter jejuensis</name>
    <dbReference type="NCBI Taxonomy" id="2502781"/>
    <lineage>
        <taxon>Bacteria</taxon>
        <taxon>Pseudomonadati</taxon>
        <taxon>Bacteroidota</taxon>
        <taxon>Cytophagia</taxon>
        <taxon>Cytophagales</taxon>
        <taxon>Hymenobacteraceae</taxon>
        <taxon>Hymenobacter</taxon>
    </lineage>
</organism>
<dbReference type="Proteomes" id="UP000305398">
    <property type="component" value="Chromosome"/>
</dbReference>
<accession>A0A5B7ZZW1</accession>
<dbReference type="Gene3D" id="3.20.20.140">
    <property type="entry name" value="Metal-dependent hydrolases"/>
    <property type="match status" value="1"/>
</dbReference>